<dbReference type="GO" id="GO:0007165">
    <property type="term" value="P:signal transduction"/>
    <property type="evidence" value="ECO:0007669"/>
    <property type="project" value="InterPro"/>
</dbReference>
<dbReference type="CDD" id="cd06225">
    <property type="entry name" value="HAMP"/>
    <property type="match status" value="1"/>
</dbReference>
<dbReference type="PROSITE" id="PS50885">
    <property type="entry name" value="HAMP"/>
    <property type="match status" value="1"/>
</dbReference>
<dbReference type="PANTHER" id="PTHR43531:SF11">
    <property type="entry name" value="METHYL-ACCEPTING CHEMOTAXIS PROTEIN 3"/>
    <property type="match status" value="1"/>
</dbReference>
<comment type="caution">
    <text evidence="8">The sequence shown here is derived from an EMBL/GenBank/DDBJ whole genome shotgun (WGS) entry which is preliminary data.</text>
</comment>
<dbReference type="RefSeq" id="WP_114351934.1">
    <property type="nucleotide sequence ID" value="NZ_QPJJ01000003.1"/>
</dbReference>
<comment type="subcellular location">
    <subcellularLocation>
        <location evidence="1">Cell membrane</location>
    </subcellularLocation>
</comment>
<evidence type="ECO:0000256" key="2">
    <source>
        <dbReference type="ARBA" id="ARBA00022475"/>
    </source>
</evidence>
<accession>A0A368Y3G7</accession>
<evidence type="ECO:0000313" key="9">
    <source>
        <dbReference type="Proteomes" id="UP000252585"/>
    </source>
</evidence>
<keyword evidence="9" id="KW-1185">Reference proteome</keyword>
<dbReference type="InterPro" id="IPR051310">
    <property type="entry name" value="MCP_chemotaxis"/>
</dbReference>
<proteinExistence type="inferred from homology"/>
<dbReference type="PANTHER" id="PTHR43531">
    <property type="entry name" value="PROTEIN ICFG"/>
    <property type="match status" value="1"/>
</dbReference>
<dbReference type="EMBL" id="QPJJ01000003">
    <property type="protein sequence ID" value="RCW74823.1"/>
    <property type="molecule type" value="Genomic_DNA"/>
</dbReference>
<dbReference type="OrthoDB" id="2762700at2"/>
<dbReference type="GO" id="GO:0006935">
    <property type="term" value="P:chemotaxis"/>
    <property type="evidence" value="ECO:0007669"/>
    <property type="project" value="UniProtKB-KW"/>
</dbReference>
<dbReference type="Pfam" id="PF00672">
    <property type="entry name" value="HAMP"/>
    <property type="match status" value="1"/>
</dbReference>
<evidence type="ECO:0000313" key="8">
    <source>
        <dbReference type="EMBL" id="RCW74823.1"/>
    </source>
</evidence>
<feature type="domain" description="HAMP" evidence="7">
    <location>
        <begin position="209"/>
        <end position="262"/>
    </location>
</feature>
<dbReference type="GO" id="GO:0004888">
    <property type="term" value="F:transmembrane signaling receptor activity"/>
    <property type="evidence" value="ECO:0007669"/>
    <property type="project" value="TreeGrafter"/>
</dbReference>
<dbReference type="InterPro" id="IPR003660">
    <property type="entry name" value="HAMP_dom"/>
</dbReference>
<dbReference type="Proteomes" id="UP000252585">
    <property type="component" value="Unassembled WGS sequence"/>
</dbReference>
<dbReference type="AlphaFoldDB" id="A0A368Y3G7"/>
<keyword evidence="4 6" id="KW-0472">Membrane</keyword>
<dbReference type="SMART" id="SM00304">
    <property type="entry name" value="HAMP"/>
    <property type="match status" value="1"/>
</dbReference>
<evidence type="ECO:0000256" key="1">
    <source>
        <dbReference type="ARBA" id="ARBA00004236"/>
    </source>
</evidence>
<feature type="transmembrane region" description="Helical" evidence="6">
    <location>
        <begin position="188"/>
        <end position="207"/>
    </location>
</feature>
<comment type="similarity">
    <text evidence="5">Belongs to the methyl-accepting chemotaxis (MCP) protein family.</text>
</comment>
<evidence type="ECO:0000256" key="4">
    <source>
        <dbReference type="ARBA" id="ARBA00023136"/>
    </source>
</evidence>
<keyword evidence="3" id="KW-0145">Chemotaxis</keyword>
<name>A0A368Y3G7_9BACI</name>
<sequence length="417" mass="48580">MNALTKFGELSIRSKFIIAFCVLFLWLGSAQITQFVLFISYIKQYNEMTETITLTNSIHGELREELDIEIRDIVYGKVHFDEGVQYQLLDQMRLHLNVISSKDTENRFLSEISEVEKTLDSAEEYINKLGEQIKFDAPAEEKYITQEYISIASQLINENVQTLLQKTLQESEKNELAIKNQMNNDVRISIFIFVIVIFTSFIFVWIISNNIARPIRLLRDYSNEIANGNLTIQMKTIQSENEVGDLYKTFKLMTNHLKQMIDSVLETSNHIVNASKDLHESMDDNRKAGEDIAYTQQEIYFFFRNQEEINNKILNLEREILDLTLLQQEELLKNSTKNKANYNNMIEVNNKLIEIVQQLLSLSTTTQKQSKDNQIHMEKLSILGEEQLTTIEEIAEASEKQLANAQTLQKYIKKFRI</sequence>
<keyword evidence="6" id="KW-1133">Transmembrane helix</keyword>
<evidence type="ECO:0000259" key="7">
    <source>
        <dbReference type="PROSITE" id="PS50885"/>
    </source>
</evidence>
<dbReference type="GO" id="GO:0005886">
    <property type="term" value="C:plasma membrane"/>
    <property type="evidence" value="ECO:0007669"/>
    <property type="project" value="UniProtKB-SubCell"/>
</dbReference>
<gene>
    <name evidence="8" type="ORF">DFR57_103119</name>
</gene>
<evidence type="ECO:0000256" key="3">
    <source>
        <dbReference type="ARBA" id="ARBA00022500"/>
    </source>
</evidence>
<feature type="transmembrane region" description="Helical" evidence="6">
    <location>
        <begin position="16"/>
        <end position="39"/>
    </location>
</feature>
<evidence type="ECO:0000256" key="6">
    <source>
        <dbReference type="SAM" id="Phobius"/>
    </source>
</evidence>
<protein>
    <submittedName>
        <fullName evidence="8">HAMP domain-containing protein</fullName>
    </submittedName>
</protein>
<keyword evidence="6" id="KW-0812">Transmembrane</keyword>
<organism evidence="8 9">
    <name type="scientific">Saliterribacillus persicus</name>
    <dbReference type="NCBI Taxonomy" id="930114"/>
    <lineage>
        <taxon>Bacteria</taxon>
        <taxon>Bacillati</taxon>
        <taxon>Bacillota</taxon>
        <taxon>Bacilli</taxon>
        <taxon>Bacillales</taxon>
        <taxon>Bacillaceae</taxon>
        <taxon>Saliterribacillus</taxon>
    </lineage>
</organism>
<evidence type="ECO:0000256" key="5">
    <source>
        <dbReference type="ARBA" id="ARBA00029447"/>
    </source>
</evidence>
<keyword evidence="2" id="KW-1003">Cell membrane</keyword>
<reference evidence="8 9" key="1">
    <citation type="submission" date="2018-07" db="EMBL/GenBank/DDBJ databases">
        <title>Genomic Encyclopedia of Type Strains, Phase IV (KMG-IV): sequencing the most valuable type-strain genomes for metagenomic binning, comparative biology and taxonomic classification.</title>
        <authorList>
            <person name="Goeker M."/>
        </authorList>
    </citation>
    <scope>NUCLEOTIDE SEQUENCE [LARGE SCALE GENOMIC DNA]</scope>
    <source>
        <strain evidence="8 9">DSM 27696</strain>
    </source>
</reference>
<dbReference type="Gene3D" id="6.10.340.10">
    <property type="match status" value="1"/>
</dbReference>
<dbReference type="SUPFAM" id="SSF158472">
    <property type="entry name" value="HAMP domain-like"/>
    <property type="match status" value="1"/>
</dbReference>